<dbReference type="PANTHER" id="PTHR43245:SF53">
    <property type="entry name" value="EPIMERASE-RELATED"/>
    <property type="match status" value="1"/>
</dbReference>
<proteinExistence type="predicted"/>
<evidence type="ECO:0000259" key="1">
    <source>
        <dbReference type="Pfam" id="PF01370"/>
    </source>
</evidence>
<dbReference type="SUPFAM" id="SSF51735">
    <property type="entry name" value="NAD(P)-binding Rossmann-fold domains"/>
    <property type="match status" value="1"/>
</dbReference>
<dbReference type="Proteomes" id="UP001596056">
    <property type="component" value="Unassembled WGS sequence"/>
</dbReference>
<dbReference type="Gene3D" id="3.90.25.10">
    <property type="entry name" value="UDP-galactose 4-epimerase, domain 1"/>
    <property type="match status" value="1"/>
</dbReference>
<comment type="caution">
    <text evidence="2">The sequence shown here is derived from an EMBL/GenBank/DDBJ whole genome shotgun (WGS) entry which is preliminary data.</text>
</comment>
<feature type="domain" description="NAD-dependent epimerase/dehydratase" evidence="1">
    <location>
        <begin position="13"/>
        <end position="251"/>
    </location>
</feature>
<dbReference type="InterPro" id="IPR001509">
    <property type="entry name" value="Epimerase_deHydtase"/>
</dbReference>
<evidence type="ECO:0000313" key="3">
    <source>
        <dbReference type="Proteomes" id="UP001596056"/>
    </source>
</evidence>
<dbReference type="Gene3D" id="3.40.50.720">
    <property type="entry name" value="NAD(P)-binding Rossmann-like Domain"/>
    <property type="match status" value="1"/>
</dbReference>
<sequence length="334" mass="36670">MTNVPSILAGTRVLVTGGAGFIGSHIVDLLVEEGCREIVVIDNMVRGRPANLDGVMGSGRVELVQGDIRDKALMRELVRGCDTVFHQAALRITHCAEVPEEAMEVMVDATFSLLRQCVEEEVRKVVMASSASIYGMATSFPTEETHHPYGNRTLYGAAKSFGEGLLRSFNDQWGLPYVALRYFNVYGPRMDIHGRYTEVMVRWMERIAAGEPPLVFGDGSQTMDLIHVRDVARSNILAASAPASDSVYNVGSETETSLLELAGIFAAAMGRPDLKPVHMAERKVNPVPRRLASTRLAREELGFEAQVRPEEGIRDLIAWWQTEKAAPVLAEVAS</sequence>
<dbReference type="InterPro" id="IPR036291">
    <property type="entry name" value="NAD(P)-bd_dom_sf"/>
</dbReference>
<dbReference type="Pfam" id="PF01370">
    <property type="entry name" value="Epimerase"/>
    <property type="match status" value="1"/>
</dbReference>
<reference evidence="3" key="1">
    <citation type="journal article" date="2019" name="Int. J. Syst. Evol. Microbiol.">
        <title>The Global Catalogue of Microorganisms (GCM) 10K type strain sequencing project: providing services to taxonomists for standard genome sequencing and annotation.</title>
        <authorList>
            <consortium name="The Broad Institute Genomics Platform"/>
            <consortium name="The Broad Institute Genome Sequencing Center for Infectious Disease"/>
            <person name="Wu L."/>
            <person name="Ma J."/>
        </authorList>
    </citation>
    <scope>NUCLEOTIDE SEQUENCE [LARGE SCALE GENOMIC DNA]</scope>
    <source>
        <strain evidence="3">KACC 11588</strain>
    </source>
</reference>
<gene>
    <name evidence="2" type="ORF">ACFPOC_12725</name>
</gene>
<dbReference type="RefSeq" id="WP_209841792.1">
    <property type="nucleotide sequence ID" value="NZ_JAGGJP010000012.1"/>
</dbReference>
<organism evidence="2 3">
    <name type="scientific">Rubellimicrobium aerolatum</name>
    <dbReference type="NCBI Taxonomy" id="490979"/>
    <lineage>
        <taxon>Bacteria</taxon>
        <taxon>Pseudomonadati</taxon>
        <taxon>Pseudomonadota</taxon>
        <taxon>Alphaproteobacteria</taxon>
        <taxon>Rhodobacterales</taxon>
        <taxon>Roseobacteraceae</taxon>
        <taxon>Rubellimicrobium</taxon>
    </lineage>
</organism>
<dbReference type="InterPro" id="IPR050177">
    <property type="entry name" value="Lipid_A_modif_metabolic_enz"/>
</dbReference>
<evidence type="ECO:0000313" key="2">
    <source>
        <dbReference type="EMBL" id="MFC5567269.1"/>
    </source>
</evidence>
<dbReference type="EMBL" id="JBHSNA010000012">
    <property type="protein sequence ID" value="MFC5567269.1"/>
    <property type="molecule type" value="Genomic_DNA"/>
</dbReference>
<name>A0ABW0SEG6_9RHOB</name>
<dbReference type="PANTHER" id="PTHR43245">
    <property type="entry name" value="BIFUNCTIONAL POLYMYXIN RESISTANCE PROTEIN ARNA"/>
    <property type="match status" value="1"/>
</dbReference>
<protein>
    <submittedName>
        <fullName evidence="2">SDR family NAD(P)-dependent oxidoreductase</fullName>
    </submittedName>
</protein>
<keyword evidence="3" id="KW-1185">Reference proteome</keyword>
<accession>A0ABW0SEG6</accession>